<dbReference type="Gene3D" id="1.10.3020.10">
    <property type="entry name" value="alpha-amino acid ester hydrolase ( Helical cap domain)"/>
    <property type="match status" value="1"/>
</dbReference>
<dbReference type="InterPro" id="IPR013736">
    <property type="entry name" value="Xaa-Pro_dipept_C"/>
</dbReference>
<gene>
    <name evidence="3" type="ORF">SAMN03097708_00816</name>
</gene>
<dbReference type="SUPFAM" id="SSF49785">
    <property type="entry name" value="Galactose-binding domain-like"/>
    <property type="match status" value="1"/>
</dbReference>
<name>A0A1G5PTV3_9GAMM</name>
<dbReference type="OrthoDB" id="9806163at2"/>
<dbReference type="PANTHER" id="PTHR43056:SF10">
    <property type="entry name" value="COCE_NOND FAMILY, PUTATIVE (AFU_ORTHOLOGUE AFUA_7G00600)-RELATED"/>
    <property type="match status" value="1"/>
</dbReference>
<proteinExistence type="predicted"/>
<dbReference type="InterPro" id="IPR005674">
    <property type="entry name" value="CocE/Ser_esterase"/>
</dbReference>
<dbReference type="STRING" id="415747.SAMN03097708_00816"/>
<dbReference type="Pfam" id="PF08530">
    <property type="entry name" value="PepX_C"/>
    <property type="match status" value="1"/>
</dbReference>
<evidence type="ECO:0000256" key="1">
    <source>
        <dbReference type="ARBA" id="ARBA00022801"/>
    </source>
</evidence>
<protein>
    <recommendedName>
        <fullName evidence="2">Xaa-Pro dipeptidyl-peptidase C-terminal domain-containing protein</fullName>
    </recommendedName>
</protein>
<dbReference type="InterPro" id="IPR008979">
    <property type="entry name" value="Galactose-bd-like_sf"/>
</dbReference>
<dbReference type="AlphaFoldDB" id="A0A1G5PTV3"/>
<reference evidence="3 4" key="1">
    <citation type="submission" date="2016-10" db="EMBL/GenBank/DDBJ databases">
        <authorList>
            <person name="de Groot N.N."/>
        </authorList>
    </citation>
    <scope>NUCLEOTIDE SEQUENCE [LARGE SCALE GENOMIC DNA]</scope>
    <source>
        <strain evidence="3 4">HLD2</strain>
    </source>
</reference>
<dbReference type="PANTHER" id="PTHR43056">
    <property type="entry name" value="PEPTIDASE S9 PROLYL OLIGOPEPTIDASE"/>
    <property type="match status" value="1"/>
</dbReference>
<dbReference type="InterPro" id="IPR050585">
    <property type="entry name" value="Xaa-Pro_dipeptidyl-ppase/CocE"/>
</dbReference>
<dbReference type="RefSeq" id="WP_092992871.1">
    <property type="nucleotide sequence ID" value="NZ_FMWD01000002.1"/>
</dbReference>
<dbReference type="EMBL" id="FMWD01000002">
    <property type="protein sequence ID" value="SCZ52838.1"/>
    <property type="molecule type" value="Genomic_DNA"/>
</dbReference>
<evidence type="ECO:0000313" key="4">
    <source>
        <dbReference type="Proteomes" id="UP000199648"/>
    </source>
</evidence>
<dbReference type="GO" id="GO:0008239">
    <property type="term" value="F:dipeptidyl-peptidase activity"/>
    <property type="evidence" value="ECO:0007669"/>
    <property type="project" value="InterPro"/>
</dbReference>
<feature type="domain" description="Xaa-Pro dipeptidyl-peptidase C-terminal" evidence="2">
    <location>
        <begin position="292"/>
        <end position="552"/>
    </location>
</feature>
<dbReference type="SMART" id="SM00939">
    <property type="entry name" value="PepX_C"/>
    <property type="match status" value="1"/>
</dbReference>
<dbReference type="Gene3D" id="3.40.50.1820">
    <property type="entry name" value="alpha/beta hydrolase"/>
    <property type="match status" value="1"/>
</dbReference>
<dbReference type="SUPFAM" id="SSF53474">
    <property type="entry name" value="alpha/beta-Hydrolases"/>
    <property type="match status" value="1"/>
</dbReference>
<evidence type="ECO:0000313" key="3">
    <source>
        <dbReference type="EMBL" id="SCZ52838.1"/>
    </source>
</evidence>
<dbReference type="InterPro" id="IPR029058">
    <property type="entry name" value="AB_hydrolase_fold"/>
</dbReference>
<keyword evidence="1" id="KW-0378">Hydrolase</keyword>
<sequence>MRSVRNFPHKVRTIETAWIAMADGVHLAARIWLPEGAERQPVPAILEYIPYRHRDNTRSRDQRMHPYFAGHGYAAVRVDIRGSGNSEGTLEDEYLESELQDGVEIIRWLAEQPWCDGNVGMIGISWGGFNGLQIAARRPPALKAIVSVCSTDDRYADDVHHMGGCLLGDNLSWASTMFGLNSLPPDPQVVGRDRWRELWHQRLRGSGLWLEKWLRHQRRDDYWKHGSICEDWNAVQCPVMAVSGWADGYTNAVFRLLEHLQVPRLGLVGPWSHKYPHEGIPGPGIGFLQECLRWWDFWLKGRDTGIMDEPMLRAWMQESVPPTTRYRHRPGRWVAEESWPSPATRWKEYFLAPGRLAAGEGERRRTGAVQTLQSPLSVGFFAGKWCSYSAAPDLPHDQREEDGGALIYESAPLEAPLELLGAPEAELVLAADRPVAMVAVRLSDVAPDDKATRVTYGLLNLTHRDSSEHPQALVPGERYRVRVKLNDMAQVFPRDHRLRLSLSTSYWPLAWPPPEPVRLTLYTAESRLRVPARPPAERDRAVHFEAPEGARPLAKAVIETGEHHWRVIRDLGTDYSTLEVVNDDGVVRFKKLDLEMQRKAVERYSYQNDDFCSPQGETVWHWCFHRDDWDVCTVTRTTLTSDPSHFYIHAQLDAYEGKKRVYSDNWDLAIKRDLA</sequence>
<dbReference type="InterPro" id="IPR000383">
    <property type="entry name" value="Xaa-Pro-like_dom"/>
</dbReference>
<dbReference type="Gene3D" id="2.60.120.260">
    <property type="entry name" value="Galactose-binding domain-like"/>
    <property type="match status" value="1"/>
</dbReference>
<dbReference type="NCBIfam" id="TIGR00976">
    <property type="entry name" value="CocE_NonD"/>
    <property type="match status" value="1"/>
</dbReference>
<accession>A0A1G5PTV3</accession>
<evidence type="ECO:0000259" key="2">
    <source>
        <dbReference type="SMART" id="SM00939"/>
    </source>
</evidence>
<dbReference type="Proteomes" id="UP000199648">
    <property type="component" value="Unassembled WGS sequence"/>
</dbReference>
<organism evidence="3 4">
    <name type="scientific">Thiohalomonas denitrificans</name>
    <dbReference type="NCBI Taxonomy" id="415747"/>
    <lineage>
        <taxon>Bacteria</taxon>
        <taxon>Pseudomonadati</taxon>
        <taxon>Pseudomonadota</taxon>
        <taxon>Gammaproteobacteria</taxon>
        <taxon>Thiohalomonadales</taxon>
        <taxon>Thiohalomonadaceae</taxon>
        <taxon>Thiohalomonas</taxon>
    </lineage>
</organism>
<dbReference type="Pfam" id="PF02129">
    <property type="entry name" value="Peptidase_S15"/>
    <property type="match status" value="1"/>
</dbReference>
<keyword evidence="4" id="KW-1185">Reference proteome</keyword>